<dbReference type="GO" id="GO:0003712">
    <property type="term" value="F:transcription coregulator activity"/>
    <property type="evidence" value="ECO:0007669"/>
    <property type="project" value="InterPro"/>
</dbReference>
<reference evidence="3" key="1">
    <citation type="journal article" date="2018" name="Nat. Microbiol.">
        <title>Leveraging single-cell genomics to expand the fungal tree of life.</title>
        <authorList>
            <person name="Ahrendt S.R."/>
            <person name="Quandt C.A."/>
            <person name="Ciobanu D."/>
            <person name="Clum A."/>
            <person name="Salamov A."/>
            <person name="Andreopoulos B."/>
            <person name="Cheng J.F."/>
            <person name="Woyke T."/>
            <person name="Pelin A."/>
            <person name="Henrissat B."/>
            <person name="Reynolds N.K."/>
            <person name="Benny G.L."/>
            <person name="Smith M.E."/>
            <person name="James T.Y."/>
            <person name="Grigoriev I.V."/>
        </authorList>
    </citation>
    <scope>NUCLEOTIDE SEQUENCE [LARGE SCALE GENOMIC DNA]</scope>
</reference>
<keyword evidence="1" id="KW-0010">Activator</keyword>
<comment type="subunit">
    <text evidence="1">Component of the Mediator complex.</text>
</comment>
<keyword evidence="3" id="KW-1185">Reference proteome</keyword>
<dbReference type="EMBL" id="KZ994550">
    <property type="protein sequence ID" value="RKO92649.1"/>
    <property type="molecule type" value="Genomic_DNA"/>
</dbReference>
<name>A0A4P9WIE8_9FUNG</name>
<keyword evidence="1" id="KW-0805">Transcription regulation</keyword>
<accession>A0A4P9WIE8</accession>
<dbReference type="Pfam" id="PF10232">
    <property type="entry name" value="Med8"/>
    <property type="match status" value="1"/>
</dbReference>
<evidence type="ECO:0000313" key="3">
    <source>
        <dbReference type="Proteomes" id="UP000269721"/>
    </source>
</evidence>
<comment type="function">
    <text evidence="1">Component of the Mediator complex, a coactivator involved in the regulated transcription of nearly all RNA polymerase II-dependent genes. Mediator functions as a bridge to convey information from gene-specific regulatory proteins to the basal RNA polymerase II transcription machinery. Mediator is recruited to promoters by direct interactions with regulatory proteins and serves as a scaffold for the assembly of a functional preinitiation complex with RNA polymerase II and the general transcription factors.</text>
</comment>
<comment type="subcellular location">
    <subcellularLocation>
        <location evidence="1">Nucleus</location>
    </subcellularLocation>
</comment>
<evidence type="ECO:0000313" key="2">
    <source>
        <dbReference type="EMBL" id="RKO92649.1"/>
    </source>
</evidence>
<proteinExistence type="inferred from homology"/>
<dbReference type="GO" id="GO:0006357">
    <property type="term" value="P:regulation of transcription by RNA polymerase II"/>
    <property type="evidence" value="ECO:0007669"/>
    <property type="project" value="InterPro"/>
</dbReference>
<dbReference type="GO" id="GO:0016592">
    <property type="term" value="C:mediator complex"/>
    <property type="evidence" value="ECO:0007669"/>
    <property type="project" value="InterPro"/>
</dbReference>
<gene>
    <name evidence="1" type="primary">MED8</name>
    <name evidence="2" type="ORF">BDK51DRAFT_42495</name>
</gene>
<sequence length="212" mass="24084">MDAHIIDVIELATLRTKLNQLNDSLAEFLTIHPLTRWPDVLSQFNILIAKYESLMAEMRSPLFKYTLPIPSTLPQDDPDFLPRVLLRTKLIPDIEEGEETLRRKALESEPAIDFIDEAAVKAVVREYERKAAHHDDLVTSAIETVNEQNASAFKQRIPRGADDHIAAAVPKDVRVGVKKTMMWMSSGPGSYEIEREKEAKLDREKGLVPRKD</sequence>
<keyword evidence="1" id="KW-0804">Transcription</keyword>
<dbReference type="Proteomes" id="UP000269721">
    <property type="component" value="Unassembled WGS sequence"/>
</dbReference>
<evidence type="ECO:0000256" key="1">
    <source>
        <dbReference type="RuleBase" id="RU364144"/>
    </source>
</evidence>
<dbReference type="InterPro" id="IPR019364">
    <property type="entry name" value="Mediatior_Med8_fun/met"/>
</dbReference>
<protein>
    <recommendedName>
        <fullName evidence="1">Mediator of RNA polymerase II transcription subunit 8</fullName>
    </recommendedName>
    <alternativeName>
        <fullName evidence="1">Mediator complex subunit 8</fullName>
    </alternativeName>
</protein>
<dbReference type="AlphaFoldDB" id="A0A4P9WIE8"/>
<keyword evidence="1" id="KW-0539">Nucleus</keyword>
<dbReference type="Gene3D" id="1.20.58.1710">
    <property type="match status" value="1"/>
</dbReference>
<organism evidence="2 3">
    <name type="scientific">Blyttiomyces helicus</name>
    <dbReference type="NCBI Taxonomy" id="388810"/>
    <lineage>
        <taxon>Eukaryota</taxon>
        <taxon>Fungi</taxon>
        <taxon>Fungi incertae sedis</taxon>
        <taxon>Chytridiomycota</taxon>
        <taxon>Chytridiomycota incertae sedis</taxon>
        <taxon>Chytridiomycetes</taxon>
        <taxon>Chytridiomycetes incertae sedis</taxon>
        <taxon>Blyttiomyces</taxon>
    </lineage>
</organism>
<dbReference type="OrthoDB" id="5568181at2759"/>
<comment type="similarity">
    <text evidence="1">Belongs to the Mediator complex subunit 8 family.</text>
</comment>